<keyword evidence="10" id="KW-1185">Reference proteome</keyword>
<evidence type="ECO:0000256" key="5">
    <source>
        <dbReference type="ARBA" id="ARBA00023136"/>
    </source>
</evidence>
<dbReference type="PANTHER" id="PTHR14856:SF9">
    <property type="entry name" value="PQ-LOOP REPEAT-CONTAINING PROTEIN 1"/>
    <property type="match status" value="1"/>
</dbReference>
<dbReference type="SMART" id="SM00679">
    <property type="entry name" value="CTNS"/>
    <property type="match status" value="2"/>
</dbReference>
<dbReference type="EMBL" id="NNAY01000412">
    <property type="protein sequence ID" value="OXU28586.1"/>
    <property type="molecule type" value="Genomic_DNA"/>
</dbReference>
<dbReference type="FunFam" id="1.20.1280.290:FF:000008">
    <property type="entry name" value="PQ-loop repeat-containing protein 1"/>
    <property type="match status" value="1"/>
</dbReference>
<dbReference type="STRING" id="543379.A0A232FCN9"/>
<dbReference type="GO" id="GO:0042147">
    <property type="term" value="P:retrograde transport, endosome to Golgi"/>
    <property type="evidence" value="ECO:0007669"/>
    <property type="project" value="TreeGrafter"/>
</dbReference>
<keyword evidence="4 8" id="KW-1133">Transmembrane helix</keyword>
<evidence type="ECO:0000256" key="2">
    <source>
        <dbReference type="ARBA" id="ARBA00022692"/>
    </source>
</evidence>
<feature type="transmembrane region" description="Helical" evidence="8">
    <location>
        <begin position="130"/>
        <end position="150"/>
    </location>
</feature>
<dbReference type="Proteomes" id="UP000215335">
    <property type="component" value="Unassembled WGS sequence"/>
</dbReference>
<reference evidence="9 10" key="1">
    <citation type="journal article" date="2017" name="Curr. Biol.">
        <title>The Evolution of Venom by Co-option of Single-Copy Genes.</title>
        <authorList>
            <person name="Martinson E.O."/>
            <person name="Mrinalini"/>
            <person name="Kelkar Y.D."/>
            <person name="Chang C.H."/>
            <person name="Werren J.H."/>
        </authorList>
    </citation>
    <scope>NUCLEOTIDE SEQUENCE [LARGE SCALE GENOMIC DNA]</scope>
    <source>
        <strain evidence="9 10">Alberta</strain>
        <tissue evidence="9">Whole body</tissue>
    </source>
</reference>
<evidence type="ECO:0000256" key="1">
    <source>
        <dbReference type="ARBA" id="ARBA00004141"/>
    </source>
</evidence>
<dbReference type="GO" id="GO:0005802">
    <property type="term" value="C:trans-Golgi network"/>
    <property type="evidence" value="ECO:0007669"/>
    <property type="project" value="TreeGrafter"/>
</dbReference>
<comment type="caution">
    <text evidence="9">The sequence shown here is derived from an EMBL/GenBank/DDBJ whole genome shotgun (WGS) entry which is preliminary data.</text>
</comment>
<dbReference type="OrthoDB" id="292213at2759"/>
<evidence type="ECO:0000256" key="6">
    <source>
        <dbReference type="ARBA" id="ARBA00040648"/>
    </source>
</evidence>
<dbReference type="FunFam" id="1.20.1280.290:FF:000005">
    <property type="entry name" value="PQ-loop repeat-containing protein 1"/>
    <property type="match status" value="1"/>
</dbReference>
<dbReference type="GO" id="GO:0016020">
    <property type="term" value="C:membrane"/>
    <property type="evidence" value="ECO:0007669"/>
    <property type="project" value="UniProtKB-SubCell"/>
</dbReference>
<name>A0A232FCN9_9HYME</name>
<dbReference type="GO" id="GO:0045332">
    <property type="term" value="P:phospholipid translocation"/>
    <property type="evidence" value="ECO:0007669"/>
    <property type="project" value="TreeGrafter"/>
</dbReference>
<feature type="transmembrane region" description="Helical" evidence="8">
    <location>
        <begin position="43"/>
        <end position="60"/>
    </location>
</feature>
<dbReference type="Gene3D" id="1.20.1280.290">
    <property type="match status" value="2"/>
</dbReference>
<dbReference type="InterPro" id="IPR052241">
    <property type="entry name" value="SLC66/Scramblase_ANY1"/>
</dbReference>
<evidence type="ECO:0000256" key="7">
    <source>
        <dbReference type="ARBA" id="ARBA00043159"/>
    </source>
</evidence>
<dbReference type="InterPro" id="IPR006603">
    <property type="entry name" value="PQ-loop_rpt"/>
</dbReference>
<gene>
    <name evidence="9" type="ORF">TSAR_014370</name>
</gene>
<evidence type="ECO:0000256" key="4">
    <source>
        <dbReference type="ARBA" id="ARBA00022989"/>
    </source>
</evidence>
<comment type="subcellular location">
    <subcellularLocation>
        <location evidence="1">Membrane</location>
        <topology evidence="1">Multi-pass membrane protein</topology>
    </subcellularLocation>
</comment>
<dbReference type="AlphaFoldDB" id="A0A232FCN9"/>
<evidence type="ECO:0000313" key="9">
    <source>
        <dbReference type="EMBL" id="OXU28586.1"/>
    </source>
</evidence>
<keyword evidence="3" id="KW-0677">Repeat</keyword>
<sequence>MLETWEELNIENVAGWVASAAMIFGGVVPFIPQCREIKRKGDTEGFSLYVCLTLLIANTLHKFCNYMNFRFGRHFELPLLFQSILMIATMFFMIRVCINIRSKQQITKQKDRVFTDFDTKFFWKWTDFQSYVDFMLLFAFVGAVMMYLLIDIPIFVESIGLLALLTEAMLGLPQFIRNFINKSTEGMSIAMVIMWTMGDTFKTCYFIQRSAPVQFQICGVLQILIDLAILAQVHLYRNNILLIRPSGRID</sequence>
<protein>
    <recommendedName>
        <fullName evidence="6">Solute carrier family 66 member 2</fullName>
    </recommendedName>
    <alternativeName>
        <fullName evidence="7">PQ-loop repeat-containing protein 1</fullName>
    </alternativeName>
</protein>
<accession>A0A232FCN9</accession>
<dbReference type="PANTHER" id="PTHR14856">
    <property type="entry name" value="PQ-LOOP REPEAT-CONTAINING PROTEIN 1-LIKE PROTEIN"/>
    <property type="match status" value="1"/>
</dbReference>
<organism evidence="9 10">
    <name type="scientific">Trichomalopsis sarcophagae</name>
    <dbReference type="NCBI Taxonomy" id="543379"/>
    <lineage>
        <taxon>Eukaryota</taxon>
        <taxon>Metazoa</taxon>
        <taxon>Ecdysozoa</taxon>
        <taxon>Arthropoda</taxon>
        <taxon>Hexapoda</taxon>
        <taxon>Insecta</taxon>
        <taxon>Pterygota</taxon>
        <taxon>Neoptera</taxon>
        <taxon>Endopterygota</taxon>
        <taxon>Hymenoptera</taxon>
        <taxon>Apocrita</taxon>
        <taxon>Proctotrupomorpha</taxon>
        <taxon>Chalcidoidea</taxon>
        <taxon>Pteromalidae</taxon>
        <taxon>Pteromalinae</taxon>
        <taxon>Trichomalopsis</taxon>
    </lineage>
</organism>
<evidence type="ECO:0000256" key="8">
    <source>
        <dbReference type="SAM" id="Phobius"/>
    </source>
</evidence>
<keyword evidence="2 8" id="KW-0812">Transmembrane</keyword>
<keyword evidence="5 8" id="KW-0472">Membrane</keyword>
<dbReference type="GO" id="GO:0005768">
    <property type="term" value="C:endosome"/>
    <property type="evidence" value="ECO:0007669"/>
    <property type="project" value="TreeGrafter"/>
</dbReference>
<dbReference type="GO" id="GO:0005829">
    <property type="term" value="C:cytosol"/>
    <property type="evidence" value="ECO:0007669"/>
    <property type="project" value="GOC"/>
</dbReference>
<evidence type="ECO:0000256" key="3">
    <source>
        <dbReference type="ARBA" id="ARBA00022737"/>
    </source>
</evidence>
<feature type="transmembrane region" description="Helical" evidence="8">
    <location>
        <begin position="13"/>
        <end position="31"/>
    </location>
</feature>
<feature type="transmembrane region" description="Helical" evidence="8">
    <location>
        <begin position="80"/>
        <end position="98"/>
    </location>
</feature>
<dbReference type="Pfam" id="PF04193">
    <property type="entry name" value="PQ-loop"/>
    <property type="match status" value="2"/>
</dbReference>
<proteinExistence type="predicted"/>
<evidence type="ECO:0000313" key="10">
    <source>
        <dbReference type="Proteomes" id="UP000215335"/>
    </source>
</evidence>